<reference evidence="1" key="1">
    <citation type="submission" date="2018-02" db="EMBL/GenBank/DDBJ databases">
        <title>Rhizophora mucronata_Transcriptome.</title>
        <authorList>
            <person name="Meera S.P."/>
            <person name="Sreeshan A."/>
            <person name="Augustine A."/>
        </authorList>
    </citation>
    <scope>NUCLEOTIDE SEQUENCE</scope>
    <source>
        <tissue evidence="1">Leaf</tissue>
    </source>
</reference>
<proteinExistence type="predicted"/>
<protein>
    <submittedName>
        <fullName evidence="1">Mitochondrial outer membrane import complex protein METAXIN</fullName>
    </submittedName>
</protein>
<dbReference type="AlphaFoldDB" id="A0A2P2P5F4"/>
<name>A0A2P2P5F4_RHIMU</name>
<evidence type="ECO:0000313" key="1">
    <source>
        <dbReference type="EMBL" id="MBX49909.1"/>
    </source>
</evidence>
<sequence>MILMKALAPGSQMQLCMNSARGLMEVMLARFIILTFHG</sequence>
<organism evidence="1">
    <name type="scientific">Rhizophora mucronata</name>
    <name type="common">Asiatic mangrove</name>
    <dbReference type="NCBI Taxonomy" id="61149"/>
    <lineage>
        <taxon>Eukaryota</taxon>
        <taxon>Viridiplantae</taxon>
        <taxon>Streptophyta</taxon>
        <taxon>Embryophyta</taxon>
        <taxon>Tracheophyta</taxon>
        <taxon>Spermatophyta</taxon>
        <taxon>Magnoliopsida</taxon>
        <taxon>eudicotyledons</taxon>
        <taxon>Gunneridae</taxon>
        <taxon>Pentapetalae</taxon>
        <taxon>rosids</taxon>
        <taxon>fabids</taxon>
        <taxon>Malpighiales</taxon>
        <taxon>Rhizophoraceae</taxon>
        <taxon>Rhizophora</taxon>
    </lineage>
</organism>
<accession>A0A2P2P5F4</accession>
<dbReference type="EMBL" id="GGEC01069425">
    <property type="protein sequence ID" value="MBX49909.1"/>
    <property type="molecule type" value="Transcribed_RNA"/>
</dbReference>